<evidence type="ECO:0000313" key="4">
    <source>
        <dbReference type="Proteomes" id="UP000676336"/>
    </source>
</evidence>
<dbReference type="EMBL" id="CAJOBH010058865">
    <property type="protein sequence ID" value="CAF4414896.1"/>
    <property type="molecule type" value="Genomic_DNA"/>
</dbReference>
<dbReference type="EMBL" id="CAJOBJ010341638">
    <property type="protein sequence ID" value="CAF5195769.1"/>
    <property type="molecule type" value="Genomic_DNA"/>
</dbReference>
<feature type="non-terminal residue" evidence="2">
    <location>
        <position position="1"/>
    </location>
</feature>
<dbReference type="EMBL" id="CAJOBI010146031">
    <property type="protein sequence ID" value="CAF4790019.1"/>
    <property type="molecule type" value="Genomic_DNA"/>
</dbReference>
<proteinExistence type="predicted"/>
<dbReference type="Proteomes" id="UP000676336">
    <property type="component" value="Unassembled WGS sequence"/>
</dbReference>
<evidence type="ECO:0000313" key="2">
    <source>
        <dbReference type="EMBL" id="CAF4790019.1"/>
    </source>
</evidence>
<gene>
    <name evidence="1" type="ORF">BYL167_LOCUS32171</name>
    <name evidence="3" type="ORF">GIL414_LOCUS74805</name>
    <name evidence="2" type="ORF">SMN809_LOCUS46716</name>
</gene>
<dbReference type="AlphaFoldDB" id="A0A8S3BC01"/>
<comment type="caution">
    <text evidence="2">The sequence shown here is derived from an EMBL/GenBank/DDBJ whole genome shotgun (WGS) entry which is preliminary data.</text>
</comment>
<dbReference type="Proteomes" id="UP000681967">
    <property type="component" value="Unassembled WGS sequence"/>
</dbReference>
<accession>A0A8S3BC01</accession>
<reference evidence="2" key="1">
    <citation type="submission" date="2021-02" db="EMBL/GenBank/DDBJ databases">
        <authorList>
            <person name="Nowell W R."/>
        </authorList>
    </citation>
    <scope>NUCLEOTIDE SEQUENCE</scope>
</reference>
<evidence type="ECO:0000313" key="3">
    <source>
        <dbReference type="EMBL" id="CAF5195769.1"/>
    </source>
</evidence>
<organism evidence="2 4">
    <name type="scientific">Rotaria magnacalcarata</name>
    <dbReference type="NCBI Taxonomy" id="392030"/>
    <lineage>
        <taxon>Eukaryota</taxon>
        <taxon>Metazoa</taxon>
        <taxon>Spiralia</taxon>
        <taxon>Gnathifera</taxon>
        <taxon>Rotifera</taxon>
        <taxon>Eurotatoria</taxon>
        <taxon>Bdelloidea</taxon>
        <taxon>Philodinida</taxon>
        <taxon>Philodinidae</taxon>
        <taxon>Rotaria</taxon>
    </lineage>
</organism>
<sequence>WPIRFYVIDHMKKLSYIAEPIEGSFPLELIRNALDDAIQQCQ</sequence>
<evidence type="ECO:0000313" key="1">
    <source>
        <dbReference type="EMBL" id="CAF4414896.1"/>
    </source>
</evidence>
<protein>
    <submittedName>
        <fullName evidence="2">Uncharacterized protein</fullName>
    </submittedName>
</protein>
<name>A0A8S3BC01_9BILA</name>
<dbReference type="Proteomes" id="UP000681720">
    <property type="component" value="Unassembled WGS sequence"/>
</dbReference>